<name>A0A7J0BKG3_9BACT</name>
<dbReference type="InterPro" id="IPR001765">
    <property type="entry name" value="Carbonic_anhydrase"/>
</dbReference>
<feature type="coiled-coil region" evidence="3">
    <location>
        <begin position="315"/>
        <end position="346"/>
    </location>
</feature>
<reference evidence="4 5" key="1">
    <citation type="submission" date="2020-05" db="EMBL/GenBank/DDBJ databases">
        <title>Draft genome sequence of Desulfovibrio sp. strain HN2T.</title>
        <authorList>
            <person name="Ueno A."/>
            <person name="Tamazawa S."/>
            <person name="Tamamura S."/>
            <person name="Murakami T."/>
            <person name="Kiyama T."/>
            <person name="Inomata H."/>
            <person name="Amano Y."/>
            <person name="Miyakawa K."/>
            <person name="Tamaki H."/>
            <person name="Naganuma T."/>
            <person name="Kaneko K."/>
        </authorList>
    </citation>
    <scope>NUCLEOTIDE SEQUENCE [LARGE SCALE GENOMIC DNA]</scope>
    <source>
        <strain evidence="4 5">HN2</strain>
    </source>
</reference>
<feature type="binding site" evidence="2">
    <location>
        <position position="89"/>
    </location>
    <ligand>
        <name>Zn(2+)</name>
        <dbReference type="ChEBI" id="CHEBI:29105"/>
    </ligand>
</feature>
<evidence type="ECO:0000256" key="1">
    <source>
        <dbReference type="ARBA" id="ARBA00006217"/>
    </source>
</evidence>
<keyword evidence="3" id="KW-0175">Coiled coil</keyword>
<comment type="caution">
    <text evidence="4">The sequence shown here is derived from an EMBL/GenBank/DDBJ whole genome shotgun (WGS) entry which is preliminary data.</text>
</comment>
<keyword evidence="5" id="KW-1185">Reference proteome</keyword>
<dbReference type="PANTHER" id="PTHR11002">
    <property type="entry name" value="CARBONIC ANHYDRASE"/>
    <property type="match status" value="1"/>
</dbReference>
<dbReference type="InterPro" id="IPR036874">
    <property type="entry name" value="Carbonic_anhydrase_sf"/>
</dbReference>
<evidence type="ECO:0000256" key="3">
    <source>
        <dbReference type="SAM" id="Coils"/>
    </source>
</evidence>
<accession>A0A7J0BKG3</accession>
<proteinExistence type="inferred from homology"/>
<keyword evidence="2" id="KW-0479">Metal-binding</keyword>
<organism evidence="4 5">
    <name type="scientific">Desulfovibrio subterraneus</name>
    <dbReference type="NCBI Taxonomy" id="2718620"/>
    <lineage>
        <taxon>Bacteria</taxon>
        <taxon>Pseudomonadati</taxon>
        <taxon>Thermodesulfobacteriota</taxon>
        <taxon>Desulfovibrionia</taxon>
        <taxon>Desulfovibrionales</taxon>
        <taxon>Desulfovibrionaceae</taxon>
        <taxon>Desulfovibrio</taxon>
    </lineage>
</organism>
<feature type="binding site" evidence="2">
    <location>
        <position position="91"/>
    </location>
    <ligand>
        <name>Zn(2+)</name>
        <dbReference type="ChEBI" id="CHEBI:29105"/>
    </ligand>
</feature>
<dbReference type="SMART" id="SM00947">
    <property type="entry name" value="Pro_CA"/>
    <property type="match status" value="1"/>
</dbReference>
<comment type="cofactor">
    <cofactor evidence="2">
        <name>Zn(2+)</name>
        <dbReference type="ChEBI" id="CHEBI:29105"/>
    </cofactor>
    <text evidence="2">Binds 1 zinc ion per subunit.</text>
</comment>
<dbReference type="RefSeq" id="WP_205245209.1">
    <property type="nucleotide sequence ID" value="NZ_BLVO01000013.1"/>
</dbReference>
<dbReference type="GO" id="GO:0008270">
    <property type="term" value="F:zinc ion binding"/>
    <property type="evidence" value="ECO:0007669"/>
    <property type="project" value="InterPro"/>
</dbReference>
<protein>
    <recommendedName>
        <fullName evidence="6">Carbonic anhydrase</fullName>
    </recommendedName>
</protein>
<dbReference type="AlphaFoldDB" id="A0A7J0BKG3"/>
<sequence length="354" mass="37412">MSTISRKNIIIIAALFLAVLFFVTMGDDNGSDVKTKDKRTPALSLQLLKEGNERFVNGEALHPRTDTIRLEQAGSQSQGDHAFATVLGCSDSRVPVERIFDAGIMDIFVIRVAGNVVQGDEAGSIEYGLAHVNTPLLVVLGHTQCGAVTAVTNAIEGHGHALERNIPGLVAPITPAVEKSIKYTGKHGADVIPVAIEQNVWQSIHDLFMVSPSTRELVKSGKVQVVGAIYDVSTGRVEWLKEDKPAEILAEVEADPARAMEAMAGEHTETPAAEGHMDTMKTEHQNDAKEAVHEAEVAAEPAKEEQAEAAAPANIEELKALAEKAAEAAKNAAAAAEAATRAAEEAAKAAGSAQ</sequence>
<comment type="similarity">
    <text evidence="1">Belongs to the beta-class carbonic anhydrase family.</text>
</comment>
<dbReference type="EMBL" id="BLVO01000013">
    <property type="protein sequence ID" value="GFM33615.1"/>
    <property type="molecule type" value="Genomic_DNA"/>
</dbReference>
<dbReference type="SUPFAM" id="SSF53056">
    <property type="entry name" value="beta-carbonic anhydrase, cab"/>
    <property type="match status" value="1"/>
</dbReference>
<evidence type="ECO:0000256" key="2">
    <source>
        <dbReference type="PIRSR" id="PIRSR601765-1"/>
    </source>
</evidence>
<keyword evidence="2" id="KW-0862">Zinc</keyword>
<dbReference type="Pfam" id="PF00484">
    <property type="entry name" value="Pro_CA"/>
    <property type="match status" value="1"/>
</dbReference>
<dbReference type="Proteomes" id="UP000503840">
    <property type="component" value="Unassembled WGS sequence"/>
</dbReference>
<dbReference type="PANTHER" id="PTHR11002:SF79">
    <property type="entry name" value="CARBONIC ANHYDRASE 2"/>
    <property type="match status" value="1"/>
</dbReference>
<evidence type="ECO:0000313" key="4">
    <source>
        <dbReference type="EMBL" id="GFM33615.1"/>
    </source>
</evidence>
<dbReference type="GO" id="GO:0004089">
    <property type="term" value="F:carbonate dehydratase activity"/>
    <property type="evidence" value="ECO:0007669"/>
    <property type="project" value="InterPro"/>
</dbReference>
<gene>
    <name evidence="4" type="ORF">DSM101010T_19800</name>
</gene>
<dbReference type="Gene3D" id="3.40.1050.10">
    <property type="entry name" value="Carbonic anhydrase"/>
    <property type="match status" value="1"/>
</dbReference>
<feature type="binding site" evidence="2">
    <location>
        <position position="142"/>
    </location>
    <ligand>
        <name>Zn(2+)</name>
        <dbReference type="ChEBI" id="CHEBI:29105"/>
    </ligand>
</feature>
<evidence type="ECO:0000313" key="5">
    <source>
        <dbReference type="Proteomes" id="UP000503840"/>
    </source>
</evidence>
<feature type="binding site" evidence="2">
    <location>
        <position position="145"/>
    </location>
    <ligand>
        <name>Zn(2+)</name>
        <dbReference type="ChEBI" id="CHEBI:29105"/>
    </ligand>
</feature>
<evidence type="ECO:0008006" key="6">
    <source>
        <dbReference type="Google" id="ProtNLM"/>
    </source>
</evidence>
<dbReference type="CDD" id="cd03378">
    <property type="entry name" value="beta_CA_cladeC"/>
    <property type="match status" value="1"/>
</dbReference>